<protein>
    <submittedName>
        <fullName evidence="1">Uncharacterized protein</fullName>
    </submittedName>
</protein>
<dbReference type="Proteomes" id="UP001139981">
    <property type="component" value="Unassembled WGS sequence"/>
</dbReference>
<sequence length="452" mass="50140">MSPTVLYHCACTGAMHNLDAANEPAEKRSKHNTDPTSPPVEPHSALLPLRASTLENLYYCDDCSTVRCTRCVVEEPAGYHCPNCLFDVNTTSVRSEKNSCARNCFQCPVCTHVLSVVESGEGERPFSLSCTVCCWSSREIGWEFEKATGISAQIERLRAAESAPKEYLALLDYWRTVQRVSSAMTGGSFKQRLAVPSTGAVPEYRSATGHADTEQARVAELMALENADYVSYSSDPRHKEPQRIRLHMKLARRCCSCHHILIKPMPKAQATQFKIQLMAANFLPTITLPTRLSLKYPLLSLEGPFAVGHALPLVLRFANPLYTEMTVDVATAPVSDNVRIDWAAKQFTLPPFTELWEYDEDEDDDSSNELRRANSDQRGGIVDRHGNRVAIQLSVTPLAPVSKLIVPLHITCSHFDNIDTEKEYSSSAGGQKSPGRTVTDLFWIYVVLGSAK</sequence>
<keyword evidence="2" id="KW-1185">Reference proteome</keyword>
<reference evidence="1" key="1">
    <citation type="submission" date="2022-07" db="EMBL/GenBank/DDBJ databases">
        <title>Phylogenomic reconstructions and comparative analyses of Kickxellomycotina fungi.</title>
        <authorList>
            <person name="Reynolds N.K."/>
            <person name="Stajich J.E."/>
            <person name="Barry K."/>
            <person name="Grigoriev I.V."/>
            <person name="Crous P."/>
            <person name="Smith M.E."/>
        </authorList>
    </citation>
    <scope>NUCLEOTIDE SEQUENCE</scope>
    <source>
        <strain evidence="1">CBS 190363</strain>
    </source>
</reference>
<comment type="caution">
    <text evidence="1">The sequence shown here is derived from an EMBL/GenBank/DDBJ whole genome shotgun (WGS) entry which is preliminary data.</text>
</comment>
<evidence type="ECO:0000313" key="2">
    <source>
        <dbReference type="Proteomes" id="UP001139981"/>
    </source>
</evidence>
<gene>
    <name evidence="1" type="ORF">IWW38_000276</name>
</gene>
<organism evidence="1 2">
    <name type="scientific">Coemansia aciculifera</name>
    <dbReference type="NCBI Taxonomy" id="417176"/>
    <lineage>
        <taxon>Eukaryota</taxon>
        <taxon>Fungi</taxon>
        <taxon>Fungi incertae sedis</taxon>
        <taxon>Zoopagomycota</taxon>
        <taxon>Kickxellomycotina</taxon>
        <taxon>Kickxellomycetes</taxon>
        <taxon>Kickxellales</taxon>
        <taxon>Kickxellaceae</taxon>
        <taxon>Coemansia</taxon>
    </lineage>
</organism>
<dbReference type="EMBL" id="JANBVB010000002">
    <property type="protein sequence ID" value="KAJ2900901.1"/>
    <property type="molecule type" value="Genomic_DNA"/>
</dbReference>
<name>A0ACC1MAM5_9FUNG</name>
<proteinExistence type="predicted"/>
<evidence type="ECO:0000313" key="1">
    <source>
        <dbReference type="EMBL" id="KAJ2900901.1"/>
    </source>
</evidence>
<accession>A0ACC1MAM5</accession>